<keyword evidence="5" id="KW-0698">rRNA processing</keyword>
<keyword evidence="8 14" id="KW-0347">Helicase</keyword>
<dbReference type="GO" id="GO:0004386">
    <property type="term" value="F:helicase activity"/>
    <property type="evidence" value="ECO:0007669"/>
    <property type="project" value="UniProtKB-KW"/>
</dbReference>
<comment type="function">
    <text evidence="11">ATP-dependent RNA helicase required for 60S ribosomal subunit synthesis. Involved in efficient pre-rRNA processing, predominantly at site A3, which is necessary for the normal formation of 25S and 5.8S rRNAs.</text>
</comment>
<evidence type="ECO:0000259" key="12">
    <source>
        <dbReference type="PROSITE" id="PS51192"/>
    </source>
</evidence>
<keyword evidence="7" id="KW-0378">Hydrolase</keyword>
<dbReference type="InterPro" id="IPR001650">
    <property type="entry name" value="Helicase_C-like"/>
</dbReference>
<feature type="domain" description="Helicase ATP-binding" evidence="12">
    <location>
        <begin position="474"/>
        <end position="662"/>
    </location>
</feature>
<dbReference type="CDD" id="cd00268">
    <property type="entry name" value="DEADc"/>
    <property type="match status" value="1"/>
</dbReference>
<evidence type="ECO:0000256" key="2">
    <source>
        <dbReference type="ARBA" id="ARBA00009334"/>
    </source>
</evidence>
<evidence type="ECO:0000256" key="10">
    <source>
        <dbReference type="ARBA" id="ARBA00023242"/>
    </source>
</evidence>
<keyword evidence="10" id="KW-0539">Nucleus</keyword>
<evidence type="ECO:0000256" key="7">
    <source>
        <dbReference type="ARBA" id="ARBA00022801"/>
    </source>
</evidence>
<keyword evidence="15" id="KW-1185">Reference proteome</keyword>
<evidence type="ECO:0000256" key="1">
    <source>
        <dbReference type="ARBA" id="ARBA00004604"/>
    </source>
</evidence>
<keyword evidence="9" id="KW-0067">ATP-binding</keyword>
<dbReference type="PROSITE" id="PS00039">
    <property type="entry name" value="DEAD_ATP_HELICASE"/>
    <property type="match status" value="1"/>
</dbReference>
<evidence type="ECO:0000256" key="8">
    <source>
        <dbReference type="ARBA" id="ARBA00022806"/>
    </source>
</evidence>
<keyword evidence="4" id="KW-0690">Ribosome biogenesis</keyword>
<dbReference type="InterPro" id="IPR011545">
    <property type="entry name" value="DEAD/DEAH_box_helicase_dom"/>
</dbReference>
<name>A0ABY1UNC2_9APIC</name>
<dbReference type="InterPro" id="IPR000629">
    <property type="entry name" value="RNA-helicase_DEAD-box_CS"/>
</dbReference>
<comment type="similarity">
    <text evidence="2">Belongs to the DEAD box helicase family. DDX5/DBP2 subfamily.</text>
</comment>
<comment type="subcellular location">
    <subcellularLocation>
        <location evidence="1">Nucleus</location>
        <location evidence="1">Nucleolus</location>
    </subcellularLocation>
</comment>
<dbReference type="EC" id="3.6.4.13" evidence="3"/>
<dbReference type="Proteomes" id="UP000831156">
    <property type="component" value="Chromosome 10"/>
</dbReference>
<dbReference type="PROSITE" id="PS51192">
    <property type="entry name" value="HELICASE_ATP_BIND_1"/>
    <property type="match status" value="1"/>
</dbReference>
<accession>A0ABY1UNC2</accession>
<evidence type="ECO:0000256" key="3">
    <source>
        <dbReference type="ARBA" id="ARBA00012552"/>
    </source>
</evidence>
<dbReference type="CDD" id="cd18787">
    <property type="entry name" value="SF2_C_DEAD"/>
    <property type="match status" value="1"/>
</dbReference>
<dbReference type="Gene3D" id="3.40.50.300">
    <property type="entry name" value="P-loop containing nucleotide triphosphate hydrolases"/>
    <property type="match status" value="2"/>
</dbReference>
<sequence length="834" mass="98349">MKEPLQNEIGDININSSNVVRKNNLKIKEYLIEDNNIKDLNCICSKNVAPPITVILQEENYISNTYDMMQNNKNNDNNNDNNMCKSEIHIYNINNKERKEDKEENINNNIIIYSNKKDNEKNSCLNDVINKYLNDLDNQEKIEPKEEQNSCVNNINIINNKNNIHITNNTNNSNNINNINITSHINNNYYHFNDNSYNYHENENINMNPYLNLQGYIYNTTIEEKQNDLCEQYIPYPTNNIEENMNNYINDIYNEHSYNLYQSCMNDNMKNKNDDNNNNTCVVTSCEKIYEYKNLPQQQQSYDENNYYSHNKKRTNYSNNNKTNRCDKYTNENKYQRGLYNKSLYTKDKNNLYNNSKMKDHKYNEKKDRRTENINNNNKIFYGDKHITYNKNKKDNKFFDDDKKHKRYSQESECSIFNDDNYRVQCKLYGDEKINIPKALINMEQLSNQCDGELYKNICLKGYYNMTTIQKYSIPIILKKINLIACSQTGSGKTFSFLCPIISNLKKENEIFRPYFHGAYACISPLCLILCPTRELVIQIQNEVNSLTKNMSIVCMSFYGGETMKEQIAKINEKQGDIIICTPGRLLDLLNSCKVSLSFIKYLIFDEADEMISLGLKKQMDEIIFQKDLSPKDTRQTIFFTATFSDKLKEHIENYMSTPYIYLNIKQKRQMKNRIREIVKYVPAKSKFIELLKDIKILKGQAIIFVELRQSINNVFNFLKTKGYNVDYLHGKMSQIRRQSVFESFKNKSVQILIATSIAARGLDFPDLELVINYDLPSEFEQYMHRIGRTGRIGKSGMAINYFNSSNKKIIDKLIDHLRKYDQPVPNWLIHFKK</sequence>
<feature type="domain" description="Helicase C-terminal" evidence="13">
    <location>
        <begin position="690"/>
        <end position="833"/>
    </location>
</feature>
<evidence type="ECO:0000256" key="11">
    <source>
        <dbReference type="ARBA" id="ARBA00037449"/>
    </source>
</evidence>
<dbReference type="InterPro" id="IPR044742">
    <property type="entry name" value="DEAD/DEAH_RhlB"/>
</dbReference>
<gene>
    <name evidence="14" type="ORF">PGABG01_1029400</name>
</gene>
<evidence type="ECO:0000256" key="4">
    <source>
        <dbReference type="ARBA" id="ARBA00022517"/>
    </source>
</evidence>
<proteinExistence type="inferred from homology"/>
<evidence type="ECO:0000256" key="5">
    <source>
        <dbReference type="ARBA" id="ARBA00022552"/>
    </source>
</evidence>
<dbReference type="SUPFAM" id="SSF52540">
    <property type="entry name" value="P-loop containing nucleoside triphosphate hydrolases"/>
    <property type="match status" value="1"/>
</dbReference>
<dbReference type="EMBL" id="LT969433">
    <property type="protein sequence ID" value="SOV15093.1"/>
    <property type="molecule type" value="Genomic_DNA"/>
</dbReference>
<dbReference type="PROSITE" id="PS51194">
    <property type="entry name" value="HELICASE_CTER"/>
    <property type="match status" value="1"/>
</dbReference>
<dbReference type="Pfam" id="PF00271">
    <property type="entry name" value="Helicase_C"/>
    <property type="match status" value="1"/>
</dbReference>
<evidence type="ECO:0000313" key="15">
    <source>
        <dbReference type="Proteomes" id="UP000831156"/>
    </source>
</evidence>
<dbReference type="Pfam" id="PF00270">
    <property type="entry name" value="DEAD"/>
    <property type="match status" value="1"/>
</dbReference>
<dbReference type="PANTHER" id="PTHR47958">
    <property type="entry name" value="ATP-DEPENDENT RNA HELICASE DBP3"/>
    <property type="match status" value="1"/>
</dbReference>
<evidence type="ECO:0000313" key="14">
    <source>
        <dbReference type="EMBL" id="SOV15093.1"/>
    </source>
</evidence>
<dbReference type="InterPro" id="IPR027417">
    <property type="entry name" value="P-loop_NTPase"/>
</dbReference>
<evidence type="ECO:0000256" key="9">
    <source>
        <dbReference type="ARBA" id="ARBA00022840"/>
    </source>
</evidence>
<keyword evidence="6" id="KW-0547">Nucleotide-binding</keyword>
<dbReference type="InterPro" id="IPR014001">
    <property type="entry name" value="Helicase_ATP-bd"/>
</dbReference>
<evidence type="ECO:0000256" key="6">
    <source>
        <dbReference type="ARBA" id="ARBA00022741"/>
    </source>
</evidence>
<dbReference type="SMART" id="SM00487">
    <property type="entry name" value="DEXDc"/>
    <property type="match status" value="1"/>
</dbReference>
<organism evidence="14 15">
    <name type="scientific">Plasmodium gaboni</name>
    <dbReference type="NCBI Taxonomy" id="647221"/>
    <lineage>
        <taxon>Eukaryota</taxon>
        <taxon>Sar</taxon>
        <taxon>Alveolata</taxon>
        <taxon>Apicomplexa</taxon>
        <taxon>Aconoidasida</taxon>
        <taxon>Haemosporida</taxon>
        <taxon>Plasmodiidae</taxon>
        <taxon>Plasmodium</taxon>
        <taxon>Plasmodium (Laverania)</taxon>
    </lineage>
</organism>
<dbReference type="SMART" id="SM00490">
    <property type="entry name" value="HELICc"/>
    <property type="match status" value="1"/>
</dbReference>
<evidence type="ECO:0000259" key="13">
    <source>
        <dbReference type="PROSITE" id="PS51194"/>
    </source>
</evidence>
<protein>
    <recommendedName>
        <fullName evidence="3">RNA helicase</fullName>
        <ecNumber evidence="3">3.6.4.13</ecNumber>
    </recommendedName>
</protein>
<reference evidence="14" key="1">
    <citation type="submission" date="2016-09" db="EMBL/GenBank/DDBJ databases">
        <authorList>
            <consortium name="Pathogen Informatics"/>
            <person name="Sun Q."/>
            <person name="Inoue M."/>
        </authorList>
    </citation>
    <scope>NUCLEOTIDE SEQUENCE</scope>
</reference>